<dbReference type="PANTHER" id="PTHR46939:SF1">
    <property type="entry name" value="ZINC FINGER CCHC DOMAIN-CONTAINING PROTEIN 2"/>
    <property type="match status" value="1"/>
</dbReference>
<dbReference type="InterPro" id="IPR042793">
    <property type="entry name" value="ZCCHC2"/>
</dbReference>
<dbReference type="AlphaFoldDB" id="A0A8U1BZI9"/>
<evidence type="ECO:0000313" key="2">
    <source>
        <dbReference type="Proteomes" id="UP000808372"/>
    </source>
</evidence>
<evidence type="ECO:0000313" key="3">
    <source>
        <dbReference type="RefSeq" id="XP_038859088.1"/>
    </source>
</evidence>
<dbReference type="PANTHER" id="PTHR46939">
    <property type="entry name" value="ZINC FINGER CCHC DOMAIN-CONTAINING PROTEIN 2"/>
    <property type="match status" value="1"/>
</dbReference>
<dbReference type="Pfam" id="PF26034">
    <property type="entry name" value="PHAT_SMAUG"/>
    <property type="match status" value="1"/>
</dbReference>
<dbReference type="KEGG" id="snh:120055275"/>
<evidence type="ECO:0000259" key="1">
    <source>
        <dbReference type="Pfam" id="PF26034"/>
    </source>
</evidence>
<dbReference type="GeneID" id="120055275"/>
<gene>
    <name evidence="3" type="primary">LOC120055275</name>
</gene>
<reference evidence="3" key="1">
    <citation type="submission" date="2025-08" db="UniProtKB">
        <authorList>
            <consortium name="RefSeq"/>
        </authorList>
    </citation>
    <scope>IDENTIFICATION</scope>
    <source>
        <tissue evidence="3">White muscle</tissue>
    </source>
</reference>
<feature type="domain" description="SMAUG/ZCCHC2-like PHAT" evidence="1">
    <location>
        <begin position="27"/>
        <end position="64"/>
    </location>
</feature>
<keyword evidence="2" id="KW-1185">Reference proteome</keyword>
<proteinExistence type="predicted"/>
<dbReference type="RefSeq" id="XP_038859088.1">
    <property type="nucleotide sequence ID" value="XM_039003160.1"/>
</dbReference>
<accession>A0A8U1BZI9</accession>
<dbReference type="InterPro" id="IPR058599">
    <property type="entry name" value="PHAT_Smg/ZCCHC2-like"/>
</dbReference>
<dbReference type="Proteomes" id="UP000808372">
    <property type="component" value="Chromosome 11"/>
</dbReference>
<protein>
    <submittedName>
        <fullName evidence="3">Zinc finger CCHC domain-containing protein 2-like</fullName>
    </submittedName>
</protein>
<name>A0A8U1BZI9_SALNM</name>
<sequence>MYLINIALARVEWSLGEWCIPAGLHWRQSGSLEHLALLFTMTSLHPAFPFYQRDTVRHQLDNVELVIEERMDCHKRMSFQQKQHALRREDLSPRSQSACCIPNQLPNRTSSQREEVHIDKIVLKTISWNRVNSEYSIEVQWSDSTWTTVTKTHRELGDFLYKRKNTSPSIDYRPRIYWI</sequence>
<organism evidence="2 3">
    <name type="scientific">Salvelinus namaycush</name>
    <name type="common">Lake trout</name>
    <name type="synonym">Salmo namaycush</name>
    <dbReference type="NCBI Taxonomy" id="8040"/>
    <lineage>
        <taxon>Eukaryota</taxon>
        <taxon>Metazoa</taxon>
        <taxon>Chordata</taxon>
        <taxon>Craniata</taxon>
        <taxon>Vertebrata</taxon>
        <taxon>Euteleostomi</taxon>
        <taxon>Actinopterygii</taxon>
        <taxon>Neopterygii</taxon>
        <taxon>Teleostei</taxon>
        <taxon>Protacanthopterygii</taxon>
        <taxon>Salmoniformes</taxon>
        <taxon>Salmonidae</taxon>
        <taxon>Salmoninae</taxon>
        <taxon>Salvelinus</taxon>
    </lineage>
</organism>